<name>A0A034UX72_BACDO</name>
<protein>
    <submittedName>
        <fullName evidence="2">Uncharacterized protein</fullName>
    </submittedName>
</protein>
<keyword evidence="1" id="KW-0472">Membrane</keyword>
<accession>A0A034UX72</accession>
<sequence>MVLITTFNANWERLIAVNHVNLTVLMFLFMVCAFEVVLWKLTLTNLSRVDVFGRSEANDINGSEYEEDIYYGDLRSNYERWIRRQTHYRHQVWRLEQEEVTQFRVQQQQRRQVERVIC</sequence>
<evidence type="ECO:0000313" key="2">
    <source>
        <dbReference type="EMBL" id="JAC35571.1"/>
    </source>
</evidence>
<dbReference type="GeneID" id="105230683"/>
<proteinExistence type="predicted"/>
<feature type="transmembrane region" description="Helical" evidence="1">
    <location>
        <begin position="20"/>
        <end position="39"/>
    </location>
</feature>
<dbReference type="OrthoDB" id="10072397at2759"/>
<keyword evidence="1" id="KW-1133">Transmembrane helix</keyword>
<dbReference type="AlphaFoldDB" id="A0A034UX72"/>
<evidence type="ECO:0000256" key="1">
    <source>
        <dbReference type="SAM" id="Phobius"/>
    </source>
</evidence>
<reference evidence="2" key="1">
    <citation type="journal article" date="2014" name="BMC Genomics">
        <title>Characterizing the developmental transcriptome of the oriental fruit fly, Bactrocera dorsalis (Diptera: Tephritidae) through comparative genomic analysis with Drosophila melanogaster utilizing modENCODE datasets.</title>
        <authorList>
            <person name="Geib S.M."/>
            <person name="Calla B."/>
            <person name="Hall B."/>
            <person name="Hou S."/>
            <person name="Manoukis N.C."/>
        </authorList>
    </citation>
    <scope>NUCLEOTIDE SEQUENCE</scope>
    <source>
        <strain evidence="2">Punador</strain>
    </source>
</reference>
<dbReference type="KEGG" id="bdr:105230683"/>
<organism evidence="2">
    <name type="scientific">Bactrocera dorsalis</name>
    <name type="common">Oriental fruit fly</name>
    <name type="synonym">Dacus dorsalis</name>
    <dbReference type="NCBI Taxonomy" id="27457"/>
    <lineage>
        <taxon>Eukaryota</taxon>
        <taxon>Metazoa</taxon>
        <taxon>Ecdysozoa</taxon>
        <taxon>Arthropoda</taxon>
        <taxon>Hexapoda</taxon>
        <taxon>Insecta</taxon>
        <taxon>Pterygota</taxon>
        <taxon>Neoptera</taxon>
        <taxon>Endopterygota</taxon>
        <taxon>Diptera</taxon>
        <taxon>Brachycera</taxon>
        <taxon>Muscomorpha</taxon>
        <taxon>Tephritoidea</taxon>
        <taxon>Tephritidae</taxon>
        <taxon>Bactrocera</taxon>
        <taxon>Bactrocera</taxon>
    </lineage>
</organism>
<keyword evidence="1" id="KW-0812">Transmembrane</keyword>
<dbReference type="RefSeq" id="XP_011209927.2">
    <property type="nucleotide sequence ID" value="XM_011211625.4"/>
</dbReference>
<dbReference type="EMBL" id="GAKP01023387">
    <property type="protein sequence ID" value="JAC35571.1"/>
    <property type="molecule type" value="Transcribed_RNA"/>
</dbReference>